<name>A0AAE1AES9_9GAST</name>
<sequence length="194" mass="22626">MGEHNILVVNDHSGSKKRINYFLGLSFPCSKDSDNSTLKSTQKVRDKKSSRNFKRRFGLRVQGQYKIWRFLVFDQTSRMFCGHTVLLFLCLATVPCIVNCPSDWQFLPPRPDITDRLTHADLTEGNWLALEKVKTCSMTQVGDSNRFQNMESKNNEDKYLVKWANDEEKYLVKWANDGNKYPVKSPKKEDKFLF</sequence>
<dbReference type="AlphaFoldDB" id="A0AAE1AES9"/>
<dbReference type="Proteomes" id="UP001283361">
    <property type="component" value="Unassembled WGS sequence"/>
</dbReference>
<evidence type="ECO:0000313" key="2">
    <source>
        <dbReference type="Proteomes" id="UP001283361"/>
    </source>
</evidence>
<evidence type="ECO:0000313" key="1">
    <source>
        <dbReference type="EMBL" id="KAK3785726.1"/>
    </source>
</evidence>
<comment type="caution">
    <text evidence="1">The sequence shown here is derived from an EMBL/GenBank/DDBJ whole genome shotgun (WGS) entry which is preliminary data.</text>
</comment>
<dbReference type="EMBL" id="JAWDGP010002078">
    <property type="protein sequence ID" value="KAK3785726.1"/>
    <property type="molecule type" value="Genomic_DNA"/>
</dbReference>
<proteinExistence type="predicted"/>
<organism evidence="1 2">
    <name type="scientific">Elysia crispata</name>
    <name type="common">lettuce slug</name>
    <dbReference type="NCBI Taxonomy" id="231223"/>
    <lineage>
        <taxon>Eukaryota</taxon>
        <taxon>Metazoa</taxon>
        <taxon>Spiralia</taxon>
        <taxon>Lophotrochozoa</taxon>
        <taxon>Mollusca</taxon>
        <taxon>Gastropoda</taxon>
        <taxon>Heterobranchia</taxon>
        <taxon>Euthyneura</taxon>
        <taxon>Panpulmonata</taxon>
        <taxon>Sacoglossa</taxon>
        <taxon>Placobranchoidea</taxon>
        <taxon>Plakobranchidae</taxon>
        <taxon>Elysia</taxon>
    </lineage>
</organism>
<gene>
    <name evidence="1" type="ORF">RRG08_055557</name>
</gene>
<reference evidence="1" key="1">
    <citation type="journal article" date="2023" name="G3 (Bethesda)">
        <title>A reference genome for the long-term kleptoplast-retaining sea slug Elysia crispata morphotype clarki.</title>
        <authorList>
            <person name="Eastman K.E."/>
            <person name="Pendleton A.L."/>
            <person name="Shaikh M.A."/>
            <person name="Suttiyut T."/>
            <person name="Ogas R."/>
            <person name="Tomko P."/>
            <person name="Gavelis G."/>
            <person name="Widhalm J.R."/>
            <person name="Wisecaver J.H."/>
        </authorList>
    </citation>
    <scope>NUCLEOTIDE SEQUENCE</scope>
    <source>
        <strain evidence="1">ECLA1</strain>
    </source>
</reference>
<keyword evidence="2" id="KW-1185">Reference proteome</keyword>
<accession>A0AAE1AES9</accession>
<protein>
    <submittedName>
        <fullName evidence="1">Uncharacterized protein</fullName>
    </submittedName>
</protein>